<feature type="binding site" evidence="7">
    <location>
        <position position="7"/>
    </location>
    <ligand>
        <name>Mg(2+)</name>
        <dbReference type="ChEBI" id="CHEBI:18420"/>
    </ligand>
</feature>
<evidence type="ECO:0000256" key="2">
    <source>
        <dbReference type="ARBA" id="ARBA00022679"/>
    </source>
</evidence>
<dbReference type="InterPro" id="IPR004372">
    <property type="entry name" value="Ac/propionate_kinase"/>
</dbReference>
<accession>A0A1S9M1Y9</accession>
<comment type="subunit">
    <text evidence="7">Homodimer.</text>
</comment>
<keyword evidence="5 7" id="KW-0418">Kinase</keyword>
<feature type="binding site" evidence="7">
    <location>
        <begin position="279"/>
        <end position="281"/>
    </location>
    <ligand>
        <name>ATP</name>
        <dbReference type="ChEBI" id="CHEBI:30616"/>
    </ligand>
</feature>
<dbReference type="GO" id="GO:0005524">
    <property type="term" value="F:ATP binding"/>
    <property type="evidence" value="ECO:0007669"/>
    <property type="project" value="UniProtKB-KW"/>
</dbReference>
<sequence length="402" mass="44290">MKIMSVNSGSSSLKFQLIDMVTEEMLCSGLCERIGSVNSIFTIKTSDRIYKQNIVIADHRLAIELLLKKLIELSIIKEITEIKGIGYRIVQGGELFPNSIILTDENLDKLESLNNLAPLHNPVNILGARLFKQILPKALHVGVFDTSFHQTIKASNFLYAVPYEWYKKYQIRKYGAHGTSCRFIVQEAKRFLEKSNLKLIICHAGNGVSITAVNSKGESVDTSMGVTPLAGVPMGTRSGDIDPAIVALISSYENKTSQEVINDLNNKSGLLGISGLSNDCRDLEKAMLEGNAQAKLALEIQIKKIVDYIASYYVALEGIDALVFTAGVGENSIFFRSEIISKLAVLNIFLEPTLNENGPKLRNIASKNSIIPILIIPTNEELTIARDVISFISNKNNEANIE</sequence>
<dbReference type="HAMAP" id="MF_00020">
    <property type="entry name" value="Acetate_kinase"/>
    <property type="match status" value="1"/>
</dbReference>
<keyword evidence="6 7" id="KW-0067">ATP-binding</keyword>
<feature type="binding site" evidence="7">
    <location>
        <begin position="203"/>
        <end position="207"/>
    </location>
    <ligand>
        <name>ATP</name>
        <dbReference type="ChEBI" id="CHEBI:30616"/>
    </ligand>
</feature>
<gene>
    <name evidence="7" type="primary">ackA</name>
    <name evidence="10" type="ORF">B2G44_01225</name>
    <name evidence="9" type="ORF">OC712_01785</name>
</gene>
<feature type="active site" description="Proton donor/acceptor" evidence="7">
    <location>
        <position position="145"/>
    </location>
</feature>
<keyword evidence="7" id="KW-0460">Magnesium</keyword>
<evidence type="ECO:0000256" key="4">
    <source>
        <dbReference type="ARBA" id="ARBA00022741"/>
    </source>
</evidence>
<keyword evidence="3 7" id="KW-0479">Metal-binding</keyword>
<comment type="function">
    <text evidence="7">Catalyzes the formation of acetyl phosphate from acetate and ATP. Can also catalyze the reverse reaction.</text>
</comment>
<dbReference type="Proteomes" id="UP000189722">
    <property type="component" value="Unassembled WGS sequence"/>
</dbReference>
<feature type="binding site" evidence="7">
    <location>
        <begin position="327"/>
        <end position="331"/>
    </location>
    <ligand>
        <name>ATP</name>
        <dbReference type="ChEBI" id="CHEBI:30616"/>
    </ligand>
</feature>
<protein>
    <recommendedName>
        <fullName evidence="7">Acetate kinase</fullName>
        <ecNumber evidence="7">2.7.2.1</ecNumber>
    </recommendedName>
    <alternativeName>
        <fullName evidence="7">Acetokinase</fullName>
    </alternativeName>
</protein>
<evidence type="ECO:0000313" key="12">
    <source>
        <dbReference type="Proteomes" id="UP001383392"/>
    </source>
</evidence>
<organism evidence="10 11">
    <name type="scientific">Candidatus Phytoplasma citri</name>
    <dbReference type="NCBI Taxonomy" id="180978"/>
    <lineage>
        <taxon>Bacteria</taxon>
        <taxon>Bacillati</taxon>
        <taxon>Mycoplasmatota</taxon>
        <taxon>Mollicutes</taxon>
        <taxon>Acholeplasmatales</taxon>
        <taxon>Acholeplasmataceae</taxon>
        <taxon>Candidatus Phytoplasma</taxon>
        <taxon>16SrII (Peanut WB group)</taxon>
    </lineage>
</organism>
<dbReference type="EMBL" id="MWKN01000038">
    <property type="protein sequence ID" value="OOP59103.1"/>
    <property type="molecule type" value="Genomic_DNA"/>
</dbReference>
<name>A0A1S9M1Y9_9MOLU</name>
<keyword evidence="4 7" id="KW-0547">Nucleotide-binding</keyword>
<evidence type="ECO:0000313" key="10">
    <source>
        <dbReference type="EMBL" id="OOP59103.1"/>
    </source>
</evidence>
<dbReference type="CDD" id="cd24010">
    <property type="entry name" value="ASKHA_NBD_AcK_PK"/>
    <property type="match status" value="1"/>
</dbReference>
<dbReference type="AlphaFoldDB" id="A0A1S9M1Y9"/>
<dbReference type="PRINTS" id="PR00471">
    <property type="entry name" value="ACETATEKNASE"/>
</dbReference>
<dbReference type="OrthoDB" id="9802453at2"/>
<dbReference type="UniPathway" id="UPA00340">
    <property type="reaction ID" value="UER00458"/>
</dbReference>
<evidence type="ECO:0000256" key="3">
    <source>
        <dbReference type="ARBA" id="ARBA00022723"/>
    </source>
</evidence>
<evidence type="ECO:0000256" key="1">
    <source>
        <dbReference type="ARBA" id="ARBA00008748"/>
    </source>
</evidence>
<dbReference type="PROSITE" id="PS01075">
    <property type="entry name" value="ACETATE_KINASE_1"/>
    <property type="match status" value="1"/>
</dbReference>
<dbReference type="Gene3D" id="3.30.420.40">
    <property type="match status" value="2"/>
</dbReference>
<dbReference type="InterPro" id="IPR023865">
    <property type="entry name" value="Aliphatic_acid_kinase_CS"/>
</dbReference>
<dbReference type="STRING" id="180978.B2G44_01225"/>
<proteinExistence type="inferred from homology"/>
<dbReference type="InterPro" id="IPR000890">
    <property type="entry name" value="Aliphatic_acid_kin_short-chain"/>
</dbReference>
<dbReference type="SUPFAM" id="SSF53067">
    <property type="entry name" value="Actin-like ATPase domain"/>
    <property type="match status" value="2"/>
</dbReference>
<comment type="cofactor">
    <cofactor evidence="7">
        <name>Mg(2+)</name>
        <dbReference type="ChEBI" id="CHEBI:18420"/>
    </cofactor>
    <cofactor evidence="7">
        <name>Mn(2+)</name>
        <dbReference type="ChEBI" id="CHEBI:29035"/>
    </cofactor>
    <text evidence="7">Mg(2+). Can also accept Mn(2+).</text>
</comment>
<keyword evidence="7" id="KW-0963">Cytoplasm</keyword>
<dbReference type="NCBIfam" id="TIGR00016">
    <property type="entry name" value="ackA"/>
    <property type="match status" value="1"/>
</dbReference>
<dbReference type="RefSeq" id="WP_078123038.1">
    <property type="nucleotide sequence ID" value="NZ_JAOSJG010000015.1"/>
</dbReference>
<dbReference type="PANTHER" id="PTHR21060">
    <property type="entry name" value="ACETATE KINASE"/>
    <property type="match status" value="1"/>
</dbReference>
<comment type="catalytic activity">
    <reaction evidence="7">
        <text>acetate + ATP = acetyl phosphate + ADP</text>
        <dbReference type="Rhea" id="RHEA:11352"/>
        <dbReference type="ChEBI" id="CHEBI:22191"/>
        <dbReference type="ChEBI" id="CHEBI:30089"/>
        <dbReference type="ChEBI" id="CHEBI:30616"/>
        <dbReference type="ChEBI" id="CHEBI:456216"/>
        <dbReference type="EC" id="2.7.2.1"/>
    </reaction>
</comment>
<dbReference type="EMBL" id="JAOSJG010000015">
    <property type="protein sequence ID" value="MEK0309205.1"/>
    <property type="molecule type" value="Genomic_DNA"/>
</dbReference>
<dbReference type="Proteomes" id="UP001383392">
    <property type="component" value="Unassembled WGS sequence"/>
</dbReference>
<comment type="pathway">
    <text evidence="7">Metabolic intermediate biosynthesis; acetyl-CoA biosynthesis; acetyl-CoA from acetate: step 1/2.</text>
</comment>
<dbReference type="PIRSF" id="PIRSF000722">
    <property type="entry name" value="Acetate_prop_kin"/>
    <property type="match status" value="1"/>
</dbReference>
<evidence type="ECO:0000256" key="6">
    <source>
        <dbReference type="ARBA" id="ARBA00022840"/>
    </source>
</evidence>
<evidence type="ECO:0000313" key="9">
    <source>
        <dbReference type="EMBL" id="MEK0309205.1"/>
    </source>
</evidence>
<keyword evidence="2 7" id="KW-0808">Transferase</keyword>
<comment type="similarity">
    <text evidence="1 7 8">Belongs to the acetokinase family.</text>
</comment>
<evidence type="ECO:0000256" key="5">
    <source>
        <dbReference type="ARBA" id="ARBA00022777"/>
    </source>
</evidence>
<dbReference type="GO" id="GO:0005737">
    <property type="term" value="C:cytoplasm"/>
    <property type="evidence" value="ECO:0007669"/>
    <property type="project" value="UniProtKB-SubCell"/>
</dbReference>
<feature type="site" description="Transition state stabilizer" evidence="7">
    <location>
        <position position="177"/>
    </location>
</feature>
<dbReference type="GO" id="GO:0008776">
    <property type="term" value="F:acetate kinase activity"/>
    <property type="evidence" value="ECO:0007669"/>
    <property type="project" value="UniProtKB-UniRule"/>
</dbReference>
<comment type="caution">
    <text evidence="10">The sequence shown here is derived from an EMBL/GenBank/DDBJ whole genome shotgun (WGS) entry which is preliminary data.</text>
</comment>
<dbReference type="Pfam" id="PF00871">
    <property type="entry name" value="Acetate_kinase"/>
    <property type="match status" value="1"/>
</dbReference>
<dbReference type="EC" id="2.7.2.1" evidence="7"/>
<dbReference type="InterPro" id="IPR043129">
    <property type="entry name" value="ATPase_NBD"/>
</dbReference>
<feature type="binding site" evidence="7">
    <location>
        <position position="14"/>
    </location>
    <ligand>
        <name>ATP</name>
        <dbReference type="ChEBI" id="CHEBI:30616"/>
    </ligand>
</feature>
<reference evidence="9 12" key="2">
    <citation type="journal article" date="2023" name="Int. J. Syst. Evol. Microbiol.">
        <title>The observation of taxonomic boundaries for the 16SrII and 16SrXXV phytoplasmas using genome-based delimitation.</title>
        <authorList>
            <person name="Rodrigues Jardim B."/>
            <person name="Tran-Nguyen L.T.T."/>
            <person name="Gambley C."/>
            <person name="Al-Sadi A.M."/>
            <person name="Al-Subhi A.M."/>
            <person name="Foissac X."/>
            <person name="Salar P."/>
            <person name="Cai H."/>
            <person name="Yang J.Y."/>
            <person name="Davis R."/>
            <person name="Jones L."/>
            <person name="Rodoni B."/>
            <person name="Constable F.E."/>
        </authorList>
    </citation>
    <scope>NUCLEOTIDE SEQUENCE [LARGE SCALE GENOMIC DNA]</scope>
    <source>
        <strain evidence="9">BAWM-OMN-P75</strain>
    </source>
</reference>
<dbReference type="GO" id="GO:0006085">
    <property type="term" value="P:acetyl-CoA biosynthetic process"/>
    <property type="evidence" value="ECO:0007669"/>
    <property type="project" value="UniProtKB-UniRule"/>
</dbReference>
<dbReference type="GO" id="GO:0006083">
    <property type="term" value="P:acetate metabolic process"/>
    <property type="evidence" value="ECO:0007669"/>
    <property type="project" value="TreeGrafter"/>
</dbReference>
<feature type="site" description="Transition state stabilizer" evidence="7">
    <location>
        <position position="237"/>
    </location>
</feature>
<reference evidence="10 11" key="1">
    <citation type="submission" date="2017-02" db="EMBL/GenBank/DDBJ databases">
        <title>A draft genome of 'Candidatus Phytoplasma aurantifolia' the agent of the witches-broom disease of lime.</title>
        <authorList>
            <person name="Foissac X."/>
            <person name="Carle P."/>
        </authorList>
    </citation>
    <scope>NUCLEOTIDE SEQUENCE [LARGE SCALE GENOMIC DNA]</scope>
    <source>
        <strain evidence="10 11">WBDL</strain>
    </source>
</reference>
<evidence type="ECO:0000256" key="8">
    <source>
        <dbReference type="RuleBase" id="RU003835"/>
    </source>
</evidence>
<dbReference type="GO" id="GO:0000287">
    <property type="term" value="F:magnesium ion binding"/>
    <property type="evidence" value="ECO:0007669"/>
    <property type="project" value="UniProtKB-UniRule"/>
</dbReference>
<keyword evidence="12" id="KW-1185">Reference proteome</keyword>
<comment type="subcellular location">
    <subcellularLocation>
        <location evidence="7">Cytoplasm</location>
    </subcellularLocation>
</comment>
<feature type="binding site" evidence="7">
    <location>
        <position position="88"/>
    </location>
    <ligand>
        <name>substrate</name>
    </ligand>
</feature>
<evidence type="ECO:0000313" key="11">
    <source>
        <dbReference type="Proteomes" id="UP000189722"/>
    </source>
</evidence>
<evidence type="ECO:0000256" key="7">
    <source>
        <dbReference type="HAMAP-Rule" id="MF_00020"/>
    </source>
</evidence>
<dbReference type="PANTHER" id="PTHR21060:SF15">
    <property type="entry name" value="ACETATE KINASE-RELATED"/>
    <property type="match status" value="1"/>
</dbReference>
<feature type="binding site" evidence="7">
    <location>
        <position position="380"/>
    </location>
    <ligand>
        <name>Mg(2+)</name>
        <dbReference type="ChEBI" id="CHEBI:18420"/>
    </ligand>
</feature>